<evidence type="ECO:0000256" key="7">
    <source>
        <dbReference type="ARBA" id="ARBA00040360"/>
    </source>
</evidence>
<keyword evidence="3 9" id="KW-0378">Hydrolase</keyword>
<evidence type="ECO:0000313" key="11">
    <source>
        <dbReference type="EMBL" id="PNF22205.1"/>
    </source>
</evidence>
<dbReference type="GO" id="GO:0005743">
    <property type="term" value="C:mitochondrial inner membrane"/>
    <property type="evidence" value="ECO:0007669"/>
    <property type="project" value="TreeGrafter"/>
</dbReference>
<keyword evidence="5 9" id="KW-0482">Metalloprotease</keyword>
<dbReference type="Pfam" id="PF01435">
    <property type="entry name" value="Peptidase_M48"/>
    <property type="match status" value="1"/>
</dbReference>
<evidence type="ECO:0000256" key="4">
    <source>
        <dbReference type="ARBA" id="ARBA00022833"/>
    </source>
</evidence>
<dbReference type="OrthoDB" id="7464992at2759"/>
<evidence type="ECO:0000256" key="9">
    <source>
        <dbReference type="RuleBase" id="RU003983"/>
    </source>
</evidence>
<dbReference type="Gene3D" id="3.30.2010.10">
    <property type="entry name" value="Metalloproteases ('zincins'), catalytic domain"/>
    <property type="match status" value="1"/>
</dbReference>
<dbReference type="PANTHER" id="PTHR22726:SF1">
    <property type="entry name" value="METALLOENDOPEPTIDASE OMA1, MITOCHONDRIAL"/>
    <property type="match status" value="1"/>
</dbReference>
<comment type="cofactor">
    <cofactor evidence="9">
        <name>Zn(2+)</name>
        <dbReference type="ChEBI" id="CHEBI:29105"/>
    </cofactor>
    <text evidence="9">Binds 1 zinc ion per subunit.</text>
</comment>
<protein>
    <recommendedName>
        <fullName evidence="7">Metalloendopeptidase OMA1, mitochondrial</fullName>
    </recommendedName>
    <alternativeName>
        <fullName evidence="8">Overlapping with the m-AAA protease 1 homolog</fullName>
    </alternativeName>
</protein>
<feature type="domain" description="Peptidase M48" evidence="10">
    <location>
        <begin position="209"/>
        <end position="369"/>
    </location>
</feature>
<dbReference type="GO" id="GO:0034982">
    <property type="term" value="P:mitochondrial protein processing"/>
    <property type="evidence" value="ECO:0007669"/>
    <property type="project" value="TreeGrafter"/>
</dbReference>
<keyword evidence="1 9" id="KW-0645">Protease</keyword>
<dbReference type="InParanoid" id="A0A2J7Q0V3"/>
<evidence type="ECO:0000256" key="8">
    <source>
        <dbReference type="ARBA" id="ARBA00042978"/>
    </source>
</evidence>
<reference evidence="11 12" key="1">
    <citation type="submission" date="2017-12" db="EMBL/GenBank/DDBJ databases">
        <title>Hemimetabolous genomes reveal molecular basis of termite eusociality.</title>
        <authorList>
            <person name="Harrison M.C."/>
            <person name="Jongepier E."/>
            <person name="Robertson H.M."/>
            <person name="Arning N."/>
            <person name="Bitard-Feildel T."/>
            <person name="Chao H."/>
            <person name="Childers C.P."/>
            <person name="Dinh H."/>
            <person name="Doddapaneni H."/>
            <person name="Dugan S."/>
            <person name="Gowin J."/>
            <person name="Greiner C."/>
            <person name="Han Y."/>
            <person name="Hu H."/>
            <person name="Hughes D.S.T."/>
            <person name="Huylmans A.-K."/>
            <person name="Kemena C."/>
            <person name="Kremer L.P.M."/>
            <person name="Lee S.L."/>
            <person name="Lopez-Ezquerra A."/>
            <person name="Mallet L."/>
            <person name="Monroy-Kuhn J.M."/>
            <person name="Moser A."/>
            <person name="Murali S.C."/>
            <person name="Muzny D.M."/>
            <person name="Otani S."/>
            <person name="Piulachs M.-D."/>
            <person name="Poelchau M."/>
            <person name="Qu J."/>
            <person name="Schaub F."/>
            <person name="Wada-Katsumata A."/>
            <person name="Worley K.C."/>
            <person name="Xie Q."/>
            <person name="Ylla G."/>
            <person name="Poulsen M."/>
            <person name="Gibbs R.A."/>
            <person name="Schal C."/>
            <person name="Richards S."/>
            <person name="Belles X."/>
            <person name="Korb J."/>
            <person name="Bornberg-Bauer E."/>
        </authorList>
    </citation>
    <scope>NUCLEOTIDE SEQUENCE [LARGE SCALE GENOMIC DNA]</scope>
    <source>
        <tissue evidence="11">Whole body</tissue>
    </source>
</reference>
<dbReference type="GO" id="GO:0046872">
    <property type="term" value="F:metal ion binding"/>
    <property type="evidence" value="ECO:0007669"/>
    <property type="project" value="UniProtKB-KW"/>
</dbReference>
<proteinExistence type="inferred from homology"/>
<dbReference type="Proteomes" id="UP000235965">
    <property type="component" value="Unassembled WGS sequence"/>
</dbReference>
<gene>
    <name evidence="11" type="ORF">B7P43_G04940</name>
</gene>
<evidence type="ECO:0000313" key="12">
    <source>
        <dbReference type="Proteomes" id="UP000235965"/>
    </source>
</evidence>
<dbReference type="GO" id="GO:0004222">
    <property type="term" value="F:metalloendopeptidase activity"/>
    <property type="evidence" value="ECO:0007669"/>
    <property type="project" value="InterPro"/>
</dbReference>
<comment type="caution">
    <text evidence="11">The sequence shown here is derived from an EMBL/GenBank/DDBJ whole genome shotgun (WGS) entry which is preliminary data.</text>
</comment>
<organism evidence="11 12">
    <name type="scientific">Cryptotermes secundus</name>
    <dbReference type="NCBI Taxonomy" id="105785"/>
    <lineage>
        <taxon>Eukaryota</taxon>
        <taxon>Metazoa</taxon>
        <taxon>Ecdysozoa</taxon>
        <taxon>Arthropoda</taxon>
        <taxon>Hexapoda</taxon>
        <taxon>Insecta</taxon>
        <taxon>Pterygota</taxon>
        <taxon>Neoptera</taxon>
        <taxon>Polyneoptera</taxon>
        <taxon>Dictyoptera</taxon>
        <taxon>Blattodea</taxon>
        <taxon>Blattoidea</taxon>
        <taxon>Termitoidae</taxon>
        <taxon>Kalotermitidae</taxon>
        <taxon>Cryptotermitinae</taxon>
        <taxon>Cryptotermes</taxon>
    </lineage>
</organism>
<evidence type="ECO:0000256" key="3">
    <source>
        <dbReference type="ARBA" id="ARBA00022801"/>
    </source>
</evidence>
<evidence type="ECO:0000259" key="10">
    <source>
        <dbReference type="Pfam" id="PF01435"/>
    </source>
</evidence>
<sequence>MFRVLNKKKIVEHCRQLVLPARNLLNSCGTKLDSASRINNCVTKHAYLNNASGGFRAECELQRKLFHVTATRQALPPVFIIILRPLSKVAAILFGRTFRKWWRALPPDRKQDLILRLKKNKTALLASGALVSTGVVWYYYSHLEEDPITGRSKFIAINKEQILQLAQIELVMQRELHKDHFLPPAHPAYKRVVKVANQLLRSNREIPQLRETNWIVTVVNEPSVTNAFVLPNGHIFVFTGILSLCTNDDQLCVILAHEISHVLLSHMAEQFSSLHLMDLLVLVPLALIWAVLPEAAAVIAHWLSGYFTKVLFQLPFSRALEAEADEIGLQLTAKACYDVREASVFWAKMSSLDSEFEWLSTHPNSETRQFVLESLMPTAIQLREKCKVRHTYGRILNTYFYWHKWFSVKFLLYKTKLLSTNVVLRNLAVDSNKWHR</sequence>
<comment type="similarity">
    <text evidence="6 9">Belongs to the peptidase M48 family.</text>
</comment>
<keyword evidence="4 9" id="KW-0862">Zinc</keyword>
<dbReference type="CDD" id="cd07331">
    <property type="entry name" value="M48C_Oma1_like"/>
    <property type="match status" value="1"/>
</dbReference>
<name>A0A2J7Q0V3_9NEOP</name>
<dbReference type="STRING" id="105785.A0A2J7Q0V3"/>
<evidence type="ECO:0000256" key="6">
    <source>
        <dbReference type="ARBA" id="ARBA00038233"/>
    </source>
</evidence>
<accession>A0A2J7Q0V3</accession>
<evidence type="ECO:0000256" key="1">
    <source>
        <dbReference type="ARBA" id="ARBA00022670"/>
    </source>
</evidence>
<dbReference type="AlphaFoldDB" id="A0A2J7Q0V3"/>
<evidence type="ECO:0000256" key="5">
    <source>
        <dbReference type="ARBA" id="ARBA00023049"/>
    </source>
</evidence>
<dbReference type="EMBL" id="NEVH01019962">
    <property type="protein sequence ID" value="PNF22206.1"/>
    <property type="molecule type" value="Genomic_DNA"/>
</dbReference>
<dbReference type="PANTHER" id="PTHR22726">
    <property type="entry name" value="METALLOENDOPEPTIDASE OMA1"/>
    <property type="match status" value="1"/>
</dbReference>
<dbReference type="InterPro" id="IPR001915">
    <property type="entry name" value="Peptidase_M48"/>
</dbReference>
<evidence type="ECO:0000256" key="2">
    <source>
        <dbReference type="ARBA" id="ARBA00022723"/>
    </source>
</evidence>
<dbReference type="GO" id="GO:0006515">
    <property type="term" value="P:protein quality control for misfolded or incompletely synthesized proteins"/>
    <property type="evidence" value="ECO:0007669"/>
    <property type="project" value="TreeGrafter"/>
</dbReference>
<keyword evidence="12" id="KW-1185">Reference proteome</keyword>
<dbReference type="EMBL" id="NEVH01019962">
    <property type="protein sequence ID" value="PNF22205.1"/>
    <property type="molecule type" value="Genomic_DNA"/>
</dbReference>
<dbReference type="InterPro" id="IPR051156">
    <property type="entry name" value="Mito/Outer_Membr_Metalloprot"/>
</dbReference>
<keyword evidence="2" id="KW-0479">Metal-binding</keyword>